<dbReference type="EMBL" id="WNTK01001641">
    <property type="protein sequence ID" value="KAG9467065.1"/>
    <property type="molecule type" value="Genomic_DNA"/>
</dbReference>
<dbReference type="PANTHER" id="PTHR20914">
    <property type="entry name" value="LY6/PLAUR DOMAIN-CONTAINING PROTEIN 8"/>
    <property type="match status" value="1"/>
</dbReference>
<dbReference type="GO" id="GO:0005576">
    <property type="term" value="C:extracellular region"/>
    <property type="evidence" value="ECO:0007669"/>
    <property type="project" value="UniProtKB-SubCell"/>
</dbReference>
<keyword evidence="3" id="KW-0732">Signal</keyword>
<keyword evidence="2" id="KW-0964">Secreted</keyword>
<comment type="subcellular location">
    <subcellularLocation>
        <location evidence="1">Secreted</location>
    </subcellularLocation>
</comment>
<feature type="chain" id="PRO_5036433770" description="UPAR/Ly6 domain-containing protein" evidence="3">
    <location>
        <begin position="18"/>
        <end position="158"/>
    </location>
</feature>
<proteinExistence type="predicted"/>
<dbReference type="OrthoDB" id="9907178at2759"/>
<dbReference type="InterPro" id="IPR050918">
    <property type="entry name" value="CNF-like_PLA2_Inhibitor"/>
</dbReference>
<dbReference type="InterPro" id="IPR045860">
    <property type="entry name" value="Snake_toxin-like_sf"/>
</dbReference>
<dbReference type="Proteomes" id="UP000770717">
    <property type="component" value="Unassembled WGS sequence"/>
</dbReference>
<dbReference type="PANTHER" id="PTHR20914:SF30">
    <property type="entry name" value="LY6_PLAUR DOMAIN CONTAINING 9"/>
    <property type="match status" value="1"/>
</dbReference>
<evidence type="ECO:0000256" key="2">
    <source>
        <dbReference type="ARBA" id="ARBA00022525"/>
    </source>
</evidence>
<dbReference type="EMBL" id="WNTK01001641">
    <property type="protein sequence ID" value="KAG9467064.1"/>
    <property type="molecule type" value="Genomic_DNA"/>
</dbReference>
<reference evidence="5" key="1">
    <citation type="thesis" date="2020" institute="ProQuest LLC" country="789 East Eisenhower Parkway, Ann Arbor, MI, USA">
        <title>Comparative Genomics and Chromosome Evolution.</title>
        <authorList>
            <person name="Mudd A.B."/>
        </authorList>
    </citation>
    <scope>NUCLEOTIDE SEQUENCE</scope>
    <source>
        <strain evidence="5">HN-11 Male</strain>
        <tissue evidence="5">Kidney and liver</tissue>
    </source>
</reference>
<evidence type="ECO:0000256" key="1">
    <source>
        <dbReference type="ARBA" id="ARBA00004613"/>
    </source>
</evidence>
<name>A0A8J6EDE3_ELECQ</name>
<evidence type="ECO:0000313" key="6">
    <source>
        <dbReference type="Proteomes" id="UP000770717"/>
    </source>
</evidence>
<feature type="domain" description="UPAR/Ly6" evidence="4">
    <location>
        <begin position="117"/>
        <end position="156"/>
    </location>
</feature>
<evidence type="ECO:0000256" key="3">
    <source>
        <dbReference type="SAM" id="SignalP"/>
    </source>
</evidence>
<dbReference type="Pfam" id="PF00021">
    <property type="entry name" value="UPAR_LY6"/>
    <property type="match status" value="2"/>
</dbReference>
<keyword evidence="6" id="KW-1185">Reference proteome</keyword>
<evidence type="ECO:0000259" key="4">
    <source>
        <dbReference type="Pfam" id="PF00021"/>
    </source>
</evidence>
<sequence>MMFILVVCSALLMAGAALKCEVCYAMNANGCSGKSELCQSPESRCMMTLTETSLKDGEEMKSSILEKACGSVYDCIHPATLTTNEYRVSVTTKCCNEDSCNNGTMDFSGKPLSSTYNGMNCPSCFAKNSQTCDVETHVNCTGDEKHCVEYSVSREGGK</sequence>
<feature type="domain" description="UPAR/Ly6" evidence="4">
    <location>
        <begin position="17"/>
        <end position="102"/>
    </location>
</feature>
<accession>A0A8J6EDE3</accession>
<comment type="caution">
    <text evidence="5">The sequence shown here is derived from an EMBL/GenBank/DDBJ whole genome shotgun (WGS) entry which is preliminary data.</text>
</comment>
<protein>
    <recommendedName>
        <fullName evidence="4">UPAR/Ly6 domain-containing protein</fullName>
    </recommendedName>
</protein>
<organism evidence="5 6">
    <name type="scientific">Eleutherodactylus coqui</name>
    <name type="common">Puerto Rican coqui</name>
    <dbReference type="NCBI Taxonomy" id="57060"/>
    <lineage>
        <taxon>Eukaryota</taxon>
        <taxon>Metazoa</taxon>
        <taxon>Chordata</taxon>
        <taxon>Craniata</taxon>
        <taxon>Vertebrata</taxon>
        <taxon>Euteleostomi</taxon>
        <taxon>Amphibia</taxon>
        <taxon>Batrachia</taxon>
        <taxon>Anura</taxon>
        <taxon>Neobatrachia</taxon>
        <taxon>Hyloidea</taxon>
        <taxon>Eleutherodactylidae</taxon>
        <taxon>Eleutherodactylinae</taxon>
        <taxon>Eleutherodactylus</taxon>
        <taxon>Eleutherodactylus</taxon>
    </lineage>
</organism>
<gene>
    <name evidence="5" type="ORF">GDO78_015673</name>
</gene>
<dbReference type="AlphaFoldDB" id="A0A8J6EDE3"/>
<dbReference type="SUPFAM" id="SSF57302">
    <property type="entry name" value="Snake toxin-like"/>
    <property type="match status" value="1"/>
</dbReference>
<dbReference type="InterPro" id="IPR016054">
    <property type="entry name" value="LY6_UPA_recep-like"/>
</dbReference>
<evidence type="ECO:0000313" key="5">
    <source>
        <dbReference type="EMBL" id="KAG9467064.1"/>
    </source>
</evidence>
<dbReference type="Gene3D" id="2.10.60.10">
    <property type="entry name" value="CD59"/>
    <property type="match status" value="2"/>
</dbReference>
<feature type="signal peptide" evidence="3">
    <location>
        <begin position="1"/>
        <end position="17"/>
    </location>
</feature>